<feature type="transmembrane region" description="Helical" evidence="1">
    <location>
        <begin position="21"/>
        <end position="38"/>
    </location>
</feature>
<keyword evidence="1" id="KW-0812">Transmembrane</keyword>
<protein>
    <recommendedName>
        <fullName evidence="3">DUF2177 family protein</fullName>
    </recommendedName>
</protein>
<feature type="transmembrane region" description="Helical" evidence="1">
    <location>
        <begin position="78"/>
        <end position="101"/>
    </location>
</feature>
<proteinExistence type="predicted"/>
<keyword evidence="1" id="KW-0472">Membrane</keyword>
<feature type="transmembrane region" description="Helical" evidence="1">
    <location>
        <begin position="107"/>
        <end position="130"/>
    </location>
</feature>
<accession>A0A6C0LFX6</accession>
<evidence type="ECO:0008006" key="3">
    <source>
        <dbReference type="Google" id="ProtNLM"/>
    </source>
</evidence>
<organism evidence="2">
    <name type="scientific">viral metagenome</name>
    <dbReference type="NCBI Taxonomy" id="1070528"/>
    <lineage>
        <taxon>unclassified sequences</taxon>
        <taxon>metagenomes</taxon>
        <taxon>organismal metagenomes</taxon>
    </lineage>
</organism>
<evidence type="ECO:0000313" key="2">
    <source>
        <dbReference type="EMBL" id="QHU28728.1"/>
    </source>
</evidence>
<keyword evidence="1" id="KW-1133">Transmembrane helix</keyword>
<dbReference type="Pfam" id="PF09945">
    <property type="entry name" value="DUF2177"/>
    <property type="match status" value="1"/>
</dbReference>
<evidence type="ECO:0000256" key="1">
    <source>
        <dbReference type="SAM" id="Phobius"/>
    </source>
</evidence>
<sequence length="134" mass="15058">MRTEIIFFDSIHESMKGTTRGLIAFISLIIFDFIWFSLSSKTVYKTVTKKPNIYAAILVYLVLCSAIAVQLPKSYSEALVYGLLVGFVVYSVFNLTSFAIFNWSLSTAIIDTIMGTINCGIAASLIYFIYFKNK</sequence>
<dbReference type="EMBL" id="MN740474">
    <property type="protein sequence ID" value="QHU28728.1"/>
    <property type="molecule type" value="Genomic_DNA"/>
</dbReference>
<name>A0A6C0LFX6_9ZZZZ</name>
<reference evidence="2" key="1">
    <citation type="journal article" date="2020" name="Nature">
        <title>Giant virus diversity and host interactions through global metagenomics.</title>
        <authorList>
            <person name="Schulz F."/>
            <person name="Roux S."/>
            <person name="Paez-Espino D."/>
            <person name="Jungbluth S."/>
            <person name="Walsh D.A."/>
            <person name="Denef V.J."/>
            <person name="McMahon K.D."/>
            <person name="Konstantinidis K.T."/>
            <person name="Eloe-Fadrosh E.A."/>
            <person name="Kyrpides N.C."/>
            <person name="Woyke T."/>
        </authorList>
    </citation>
    <scope>NUCLEOTIDE SEQUENCE</scope>
    <source>
        <strain evidence="2">GVMAG-M-3300027791-30</strain>
    </source>
</reference>
<dbReference type="InterPro" id="IPR018687">
    <property type="entry name" value="DUF2177_membr"/>
</dbReference>
<dbReference type="AlphaFoldDB" id="A0A6C0LFX6"/>
<feature type="transmembrane region" description="Helical" evidence="1">
    <location>
        <begin position="53"/>
        <end position="71"/>
    </location>
</feature>